<comment type="caution">
    <text evidence="1">The sequence shown here is derived from an EMBL/GenBank/DDBJ whole genome shotgun (WGS) entry which is preliminary data.</text>
</comment>
<dbReference type="PANTHER" id="PTHR38471">
    <property type="entry name" value="FOUR HELIX BUNDLE PROTEIN"/>
    <property type="match status" value="1"/>
</dbReference>
<gene>
    <name evidence="1" type="ORF">Dcar01_00689</name>
</gene>
<name>A0ABP9W5A5_9DEIO</name>
<dbReference type="PANTHER" id="PTHR38471:SF2">
    <property type="entry name" value="FOUR HELIX BUNDLE PROTEIN"/>
    <property type="match status" value="1"/>
</dbReference>
<dbReference type="Gene3D" id="1.20.1440.60">
    <property type="entry name" value="23S rRNA-intervening sequence"/>
    <property type="match status" value="1"/>
</dbReference>
<dbReference type="NCBIfam" id="TIGR02436">
    <property type="entry name" value="four helix bundle protein"/>
    <property type="match status" value="1"/>
</dbReference>
<dbReference type="SUPFAM" id="SSF158446">
    <property type="entry name" value="IVS-encoded protein-like"/>
    <property type="match status" value="1"/>
</dbReference>
<evidence type="ECO:0000313" key="2">
    <source>
        <dbReference type="Proteomes" id="UP001401887"/>
    </source>
</evidence>
<dbReference type="EMBL" id="BAABRP010000001">
    <property type="protein sequence ID" value="GAA5511975.1"/>
    <property type="molecule type" value="Genomic_DNA"/>
</dbReference>
<sequence length="106" mass="11704">MALVEGVYRLTSMWPKAEIYGLTSQARRAAVSIPANLAEGVGRGSPAEMARFTRIALGSAYELHTLLALSERLALAEAAATSPLLTQLEQLNRRLSRFIQYQESRR</sequence>
<dbReference type="InterPro" id="IPR036583">
    <property type="entry name" value="23S_rRNA_IVS_sf"/>
</dbReference>
<organism evidence="1 2">
    <name type="scientific">Deinococcus carri</name>
    <dbReference type="NCBI Taxonomy" id="1211323"/>
    <lineage>
        <taxon>Bacteria</taxon>
        <taxon>Thermotogati</taxon>
        <taxon>Deinococcota</taxon>
        <taxon>Deinococci</taxon>
        <taxon>Deinococcales</taxon>
        <taxon>Deinococcaceae</taxon>
        <taxon>Deinococcus</taxon>
    </lineage>
</organism>
<keyword evidence="2" id="KW-1185">Reference proteome</keyword>
<evidence type="ECO:0000313" key="1">
    <source>
        <dbReference type="EMBL" id="GAA5511975.1"/>
    </source>
</evidence>
<dbReference type="Proteomes" id="UP001401887">
    <property type="component" value="Unassembled WGS sequence"/>
</dbReference>
<proteinExistence type="predicted"/>
<dbReference type="Pfam" id="PF05635">
    <property type="entry name" value="23S_rRNA_IVP"/>
    <property type="match status" value="1"/>
</dbReference>
<reference evidence="1 2" key="1">
    <citation type="submission" date="2024-02" db="EMBL/GenBank/DDBJ databases">
        <title>Deinococcus carri NBRC 110142.</title>
        <authorList>
            <person name="Ichikawa N."/>
            <person name="Katano-Makiyama Y."/>
            <person name="Hidaka K."/>
        </authorList>
    </citation>
    <scope>NUCLEOTIDE SEQUENCE [LARGE SCALE GENOMIC DNA]</scope>
    <source>
        <strain evidence="1 2">NBRC 110142</strain>
    </source>
</reference>
<evidence type="ECO:0008006" key="3">
    <source>
        <dbReference type="Google" id="ProtNLM"/>
    </source>
</evidence>
<accession>A0ABP9W5A5</accession>
<dbReference type="CDD" id="cd16377">
    <property type="entry name" value="23S_rRNA_IVP_like"/>
    <property type="match status" value="1"/>
</dbReference>
<dbReference type="InterPro" id="IPR012657">
    <property type="entry name" value="23S_rRNA-intervening_sequence"/>
</dbReference>
<protein>
    <recommendedName>
        <fullName evidence="3">Four helix bundle protein</fullName>
    </recommendedName>
</protein>